<feature type="compositionally biased region" description="Basic and acidic residues" evidence="1">
    <location>
        <begin position="9"/>
        <end position="21"/>
    </location>
</feature>
<feature type="region of interest" description="Disordered" evidence="1">
    <location>
        <begin position="102"/>
        <end position="189"/>
    </location>
</feature>
<dbReference type="EMBL" id="CDMZ01003794">
    <property type="protein sequence ID" value="CEM47606.1"/>
    <property type="molecule type" value="Genomic_DNA"/>
</dbReference>
<name>A0A0G4HT92_9ALVE</name>
<feature type="region of interest" description="Disordered" evidence="1">
    <location>
        <begin position="1"/>
        <end position="73"/>
    </location>
</feature>
<protein>
    <submittedName>
        <fullName evidence="2">Uncharacterized protein</fullName>
    </submittedName>
</protein>
<dbReference type="VEuPathDB" id="CryptoDB:Cvel_31352"/>
<reference evidence="2" key="1">
    <citation type="submission" date="2014-11" db="EMBL/GenBank/DDBJ databases">
        <authorList>
            <person name="Otto D Thomas"/>
            <person name="Naeem Raeece"/>
        </authorList>
    </citation>
    <scope>NUCLEOTIDE SEQUENCE</scope>
</reference>
<accession>A0A0G4HT92</accession>
<feature type="compositionally biased region" description="Basic and acidic residues" evidence="1">
    <location>
        <begin position="53"/>
        <end position="69"/>
    </location>
</feature>
<dbReference type="InterPro" id="IPR014937">
    <property type="entry name" value="DUF1810"/>
</dbReference>
<dbReference type="AlphaFoldDB" id="A0A0G4HT92"/>
<proteinExistence type="predicted"/>
<dbReference type="SUPFAM" id="SSF140736">
    <property type="entry name" value="Rv1873-like"/>
    <property type="match status" value="1"/>
</dbReference>
<gene>
    <name evidence="2" type="ORF">Cvel_31352</name>
</gene>
<feature type="compositionally biased region" description="Acidic residues" evidence="1">
    <location>
        <begin position="24"/>
        <end position="33"/>
    </location>
</feature>
<evidence type="ECO:0000256" key="1">
    <source>
        <dbReference type="SAM" id="MobiDB-lite"/>
    </source>
</evidence>
<feature type="compositionally biased region" description="Acidic residues" evidence="1">
    <location>
        <begin position="116"/>
        <end position="146"/>
    </location>
</feature>
<evidence type="ECO:0000313" key="2">
    <source>
        <dbReference type="EMBL" id="CEM47606.1"/>
    </source>
</evidence>
<dbReference type="InterPro" id="IPR036287">
    <property type="entry name" value="Rv1873-like_sf"/>
</dbReference>
<dbReference type="Gene3D" id="1.25.40.380">
    <property type="entry name" value="Protein of unknown function DUF1810"/>
    <property type="match status" value="1"/>
</dbReference>
<sequence length="354" mass="39346">MIGLRRPQHGKEKDAKKRNWQEEITQEEQEGGEDNSLRALKLREEDLQILSGEDEKKKGVDGSKLEGGRGGENGELAVEIAPTTNLAAAAATPLGTDAGAGVEVKKKKKKFAWMSESDEGISEDEDEEEEGEEENVDMDLDGEGEEGAQPQSGVPVAAATAGTAGQGREGPSRLTGPERGTDSSSMVDNDPFNLRGRFVLSHEKEFDLALREIKAGRKCSCWSWFIFLVEPWVVNGEERGSGTNKFFCLRDPKPNNLQGTEAAKAFLRFKDRRVDLRRNYVQIVRVVLDQLSSKWEVTLQSLLGFLDAPKFVSSVKLFERVSRDRFDEEVNRVCMEVLERIDEKPAPTEGMQSP</sequence>
<dbReference type="Pfam" id="PF08837">
    <property type="entry name" value="DUF1810"/>
    <property type="match status" value="1"/>
</dbReference>
<organism evidence="2">
    <name type="scientific">Chromera velia CCMP2878</name>
    <dbReference type="NCBI Taxonomy" id="1169474"/>
    <lineage>
        <taxon>Eukaryota</taxon>
        <taxon>Sar</taxon>
        <taxon>Alveolata</taxon>
        <taxon>Colpodellida</taxon>
        <taxon>Chromeraceae</taxon>
        <taxon>Chromera</taxon>
    </lineage>
</organism>